<accession>A0A1D8US21</accession>
<dbReference type="OrthoDB" id="5363296at2"/>
<keyword evidence="5" id="KW-0472">Membrane</keyword>
<dbReference type="InterPro" id="IPR050448">
    <property type="entry name" value="OpgB/LTA_synthase_biosynth"/>
</dbReference>
<dbReference type="RefSeq" id="WP_070402213.1">
    <property type="nucleotide sequence ID" value="NZ_BJVW01000002.1"/>
</dbReference>
<gene>
    <name evidence="6" type="ORF">A0U89_04160</name>
</gene>
<protein>
    <submittedName>
        <fullName evidence="6">Uncharacterized protein</fullName>
    </submittedName>
</protein>
<reference evidence="6 7" key="1">
    <citation type="journal article" date="2016" name="Microb. Cell Fact.">
        <title>Dissection of exopolysaccharide biosynthesis in Kozakia baliensis.</title>
        <authorList>
            <person name="Brandt J.U."/>
            <person name="Jakob F."/>
            <person name="Behr J."/>
            <person name="Geissler A.J."/>
            <person name="Vogel R.F."/>
        </authorList>
    </citation>
    <scope>NUCLEOTIDE SEQUENCE [LARGE SCALE GENOMIC DNA]</scope>
    <source>
        <strain evidence="6 7">DSM 14400</strain>
    </source>
</reference>
<organism evidence="6 7">
    <name type="scientific">Kozakia baliensis</name>
    <dbReference type="NCBI Taxonomy" id="153496"/>
    <lineage>
        <taxon>Bacteria</taxon>
        <taxon>Pseudomonadati</taxon>
        <taxon>Pseudomonadota</taxon>
        <taxon>Alphaproteobacteria</taxon>
        <taxon>Acetobacterales</taxon>
        <taxon>Acetobacteraceae</taxon>
        <taxon>Kozakia</taxon>
    </lineage>
</organism>
<keyword evidence="3" id="KW-0812">Transmembrane</keyword>
<dbReference type="Gene3D" id="3.40.720.10">
    <property type="entry name" value="Alkaline Phosphatase, subunit A"/>
    <property type="match status" value="1"/>
</dbReference>
<dbReference type="eggNOG" id="COG1368">
    <property type="taxonomic scope" value="Bacteria"/>
</dbReference>
<dbReference type="Pfam" id="PF00884">
    <property type="entry name" value="Sulfatase"/>
    <property type="match status" value="1"/>
</dbReference>
<dbReference type="STRING" id="153496.A0U89_04160"/>
<keyword evidence="2" id="KW-1003">Cell membrane</keyword>
<evidence type="ECO:0000256" key="1">
    <source>
        <dbReference type="ARBA" id="ARBA00004651"/>
    </source>
</evidence>
<evidence type="ECO:0000256" key="4">
    <source>
        <dbReference type="ARBA" id="ARBA00022989"/>
    </source>
</evidence>
<comment type="subcellular location">
    <subcellularLocation>
        <location evidence="1">Cell membrane</location>
        <topology evidence="1">Multi-pass membrane protein</topology>
    </subcellularLocation>
</comment>
<dbReference type="KEGG" id="kba:A0U89_04160"/>
<evidence type="ECO:0000256" key="2">
    <source>
        <dbReference type="ARBA" id="ARBA00022475"/>
    </source>
</evidence>
<dbReference type="GO" id="GO:0005886">
    <property type="term" value="C:plasma membrane"/>
    <property type="evidence" value="ECO:0007669"/>
    <property type="project" value="UniProtKB-SubCell"/>
</dbReference>
<keyword evidence="4" id="KW-1133">Transmembrane helix</keyword>
<evidence type="ECO:0000256" key="5">
    <source>
        <dbReference type="ARBA" id="ARBA00023136"/>
    </source>
</evidence>
<dbReference type="AlphaFoldDB" id="A0A1D8US21"/>
<dbReference type="InterPro" id="IPR017850">
    <property type="entry name" value="Alkaline_phosphatase_core_sf"/>
</dbReference>
<evidence type="ECO:0000256" key="3">
    <source>
        <dbReference type="ARBA" id="ARBA00022692"/>
    </source>
</evidence>
<dbReference type="PANTHER" id="PTHR47371:SF3">
    <property type="entry name" value="PHOSPHOGLYCEROL TRANSFERASE I"/>
    <property type="match status" value="1"/>
</dbReference>
<sequence length="478" mass="52643">MSVFFLGLFFLAISAEAIDTFTIPRGFIRDPRGIPFRVLFATALLSAFSILTGSIWFAFATSLFIVLALVIGSNLKHRMLGEPLVFSDLVVASSFLKEPKFYLHAIPPALLGLIAVLLPLLLAGFAFVSWHGALTNRLAGIVGLSISIGLLHVLLARTTLMPIPRLVGDTKQFGAIPTILVYWHRWRQEPDAAPPPALPAADSVPELVIIVQCESFADPAELNLQPSQLPGLEQARQHASLHGKLHVSGFGAYTMRTEYGVLCGRSEKDLGFRHYDPFLTASQDQGFALPHRLAHLYPQRVFVHPHDLRFYSRDRLMPELGFNRIVAEQDFAEALRIGPYISDEALGQKLKQLASESMKPTLIYAVSMENHGPWKAGRLDAADGAGAYTQHLANSDLMLADLTAMLEQDGRSALLVFFGDHRPSIPGQIEAQPERHTPYTMLRFPRDTENSVQDLTPAELHHAILAEILRAQAGNTAA</sequence>
<dbReference type="EMBL" id="CP014674">
    <property type="protein sequence ID" value="AOX16452.1"/>
    <property type="molecule type" value="Genomic_DNA"/>
</dbReference>
<keyword evidence="7" id="KW-1185">Reference proteome</keyword>
<evidence type="ECO:0000313" key="7">
    <source>
        <dbReference type="Proteomes" id="UP000179145"/>
    </source>
</evidence>
<proteinExistence type="predicted"/>
<dbReference type="CDD" id="cd16015">
    <property type="entry name" value="LTA_synthase"/>
    <property type="match status" value="1"/>
</dbReference>
<dbReference type="PANTHER" id="PTHR47371">
    <property type="entry name" value="LIPOTEICHOIC ACID SYNTHASE"/>
    <property type="match status" value="1"/>
</dbReference>
<dbReference type="InterPro" id="IPR000917">
    <property type="entry name" value="Sulfatase_N"/>
</dbReference>
<dbReference type="Proteomes" id="UP000179145">
    <property type="component" value="Chromosome"/>
</dbReference>
<name>A0A1D8US21_9PROT</name>
<evidence type="ECO:0000313" key="6">
    <source>
        <dbReference type="EMBL" id="AOX16452.1"/>
    </source>
</evidence>